<dbReference type="Proteomes" id="UP000002361">
    <property type="component" value="Chromosome"/>
</dbReference>
<feature type="transmembrane region" description="Helical" evidence="9">
    <location>
        <begin position="182"/>
        <end position="202"/>
    </location>
</feature>
<dbReference type="GeneID" id="31492606"/>
<feature type="transmembrane region" description="Helical" evidence="9">
    <location>
        <begin position="33"/>
        <end position="59"/>
    </location>
</feature>
<evidence type="ECO:0000256" key="7">
    <source>
        <dbReference type="ARBA" id="ARBA00022989"/>
    </source>
</evidence>
<dbReference type="InterPro" id="IPR028096">
    <property type="entry name" value="EfeO_Cupredoxin"/>
</dbReference>
<feature type="transmembrane region" description="Helical" evidence="9">
    <location>
        <begin position="6"/>
        <end position="26"/>
    </location>
</feature>
<dbReference type="InterPro" id="IPR038352">
    <property type="entry name" value="Imelysin_sf"/>
</dbReference>
<dbReference type="EMBL" id="CP001312">
    <property type="protein sequence ID" value="ADE86789.1"/>
    <property type="molecule type" value="Genomic_DNA"/>
</dbReference>
<dbReference type="PANTHER" id="PTHR31632:SF2">
    <property type="entry name" value="PLASMA MEMBRANE IRON PERMEASE"/>
    <property type="match status" value="1"/>
</dbReference>
<evidence type="ECO:0000256" key="5">
    <source>
        <dbReference type="ARBA" id="ARBA00022692"/>
    </source>
</evidence>
<comment type="subcellular location">
    <subcellularLocation>
        <location evidence="1">Membrane</location>
        <topology evidence="1">Multi-pass membrane protein</topology>
    </subcellularLocation>
    <subcellularLocation>
        <location evidence="2">Periplasm</location>
    </subcellularLocation>
</comment>
<feature type="domain" description="EfeO-type cupredoxin-like" evidence="11">
    <location>
        <begin position="306"/>
        <end position="407"/>
    </location>
</feature>
<dbReference type="InterPro" id="IPR018976">
    <property type="entry name" value="Imelysin-like"/>
</dbReference>
<evidence type="ECO:0000256" key="1">
    <source>
        <dbReference type="ARBA" id="ARBA00004141"/>
    </source>
</evidence>
<keyword evidence="13" id="KW-1185">Reference proteome</keyword>
<proteinExistence type="inferred from homology"/>
<dbReference type="Pfam" id="PF03239">
    <property type="entry name" value="FTR1"/>
    <property type="match status" value="1"/>
</dbReference>
<dbReference type="Gene3D" id="1.20.1420.20">
    <property type="entry name" value="M75 peptidase, HXXE motif"/>
    <property type="match status" value="1"/>
</dbReference>
<dbReference type="STRING" id="272942.RCAP_rcc03065"/>
<evidence type="ECO:0000256" key="6">
    <source>
        <dbReference type="ARBA" id="ARBA00022729"/>
    </source>
</evidence>
<dbReference type="eggNOG" id="COG0672">
    <property type="taxonomic scope" value="Bacteria"/>
</dbReference>
<evidence type="ECO:0000256" key="2">
    <source>
        <dbReference type="ARBA" id="ARBA00004418"/>
    </source>
</evidence>
<evidence type="ECO:0000256" key="9">
    <source>
        <dbReference type="SAM" id="Phobius"/>
    </source>
</evidence>
<feature type="transmembrane region" description="Helical" evidence="9">
    <location>
        <begin position="71"/>
        <end position="90"/>
    </location>
</feature>
<dbReference type="HOGENOM" id="CLU_026985_0_0_5"/>
<dbReference type="AlphaFoldDB" id="D5AQK0"/>
<dbReference type="eggNOG" id="COG2822">
    <property type="taxonomic scope" value="Bacteria"/>
</dbReference>
<dbReference type="KEGG" id="rcp:RCAP_rcc03065"/>
<reference key="1">
    <citation type="submission" date="2008-12" db="EMBL/GenBank/DDBJ databases">
        <title>Complete genome sequence of Rhodobacter capsulatus SB1003.</title>
        <authorList>
            <person name="Strnad H."/>
            <person name="Lapidus A."/>
            <person name="Vlcek C."/>
            <person name="Ulbrich P."/>
            <person name="Paces J."/>
            <person name="Maltsev N."/>
            <person name="Kumar V."/>
            <person name="Kogan Y."/>
            <person name="Milgram A."/>
            <person name="Rebrekov D."/>
            <person name="Mazur M."/>
            <person name="Cox R."/>
            <person name="Kyrpides N."/>
            <person name="Kolar M."/>
            <person name="Sachova J."/>
            <person name="Ridl J."/>
            <person name="Ivanova N."/>
            <person name="Kapatral V."/>
            <person name="Los T."/>
            <person name="Lykidis A."/>
            <person name="Mikhailova N."/>
            <person name="Reznik G."/>
            <person name="Vasieva O."/>
            <person name="Fonstein M."/>
            <person name="Paces V."/>
            <person name="Haselkorn R."/>
        </authorList>
    </citation>
    <scope>NUCLEOTIDE SEQUENCE</scope>
    <source>
        <strain>SB1003</strain>
    </source>
</reference>
<dbReference type="PANTHER" id="PTHR31632">
    <property type="entry name" value="IRON TRANSPORTER FTH1"/>
    <property type="match status" value="1"/>
</dbReference>
<evidence type="ECO:0000256" key="4">
    <source>
        <dbReference type="ARBA" id="ARBA00008333"/>
    </source>
</evidence>
<feature type="domain" description="Imelysin-like" evidence="10">
    <location>
        <begin position="435"/>
        <end position="638"/>
    </location>
</feature>
<keyword evidence="8 9" id="KW-0472">Membrane</keyword>
<accession>D5AQK0</accession>
<dbReference type="InterPro" id="IPR004923">
    <property type="entry name" value="FTR1/Fip1/EfeU"/>
</dbReference>
<dbReference type="GO" id="GO:0033573">
    <property type="term" value="C:high-affinity iron permease complex"/>
    <property type="evidence" value="ECO:0007669"/>
    <property type="project" value="InterPro"/>
</dbReference>
<evidence type="ECO:0000313" key="12">
    <source>
        <dbReference type="EMBL" id="ADE86789.1"/>
    </source>
</evidence>
<dbReference type="NCBIfam" id="NF041756">
    <property type="entry name" value="EfeU"/>
    <property type="match status" value="1"/>
</dbReference>
<dbReference type="GO" id="GO:0015093">
    <property type="term" value="F:ferrous iron transmembrane transporter activity"/>
    <property type="evidence" value="ECO:0007669"/>
    <property type="project" value="TreeGrafter"/>
</dbReference>
<dbReference type="SMR" id="D5AQK0"/>
<evidence type="ECO:0000259" key="11">
    <source>
        <dbReference type="Pfam" id="PF13473"/>
    </source>
</evidence>
<dbReference type="Pfam" id="PF09375">
    <property type="entry name" value="Peptidase_M75"/>
    <property type="match status" value="1"/>
</dbReference>
<keyword evidence="7 9" id="KW-1133">Transmembrane helix</keyword>
<dbReference type="InterPro" id="IPR034981">
    <property type="entry name" value="Imelysin-like_EfeO/Algp7"/>
</dbReference>
<organism evidence="12 13">
    <name type="scientific">Rhodobacter capsulatus (strain ATCC BAA-309 / NBRC 16581 / SB1003)</name>
    <dbReference type="NCBI Taxonomy" id="272942"/>
    <lineage>
        <taxon>Bacteria</taxon>
        <taxon>Pseudomonadati</taxon>
        <taxon>Pseudomonadota</taxon>
        <taxon>Alphaproteobacteria</taxon>
        <taxon>Rhodobacterales</taxon>
        <taxon>Rhodobacter group</taxon>
        <taxon>Rhodobacter</taxon>
    </lineage>
</organism>
<evidence type="ECO:0000256" key="3">
    <source>
        <dbReference type="ARBA" id="ARBA00005989"/>
    </source>
</evidence>
<keyword evidence="6" id="KW-0732">Signal</keyword>
<dbReference type="GO" id="GO:0042597">
    <property type="term" value="C:periplasmic space"/>
    <property type="evidence" value="ECO:0007669"/>
    <property type="project" value="UniProtKB-SubCell"/>
</dbReference>
<sequence length="656" mass="68284">MLAPLLIMLREGLEAALVVVIIAAYLRRTGRGAWIGAIWVGVLFAVALSLFVGAALQFLQAGFPQKTQEGFEAAVALIAVAVLVWMVFWMRAAARSIRATLEQGVEAAFDTAPGQGTVWALVAMSFFAVAREGLESVFFLLAIFQQSPGPAAPLSALAGIAISVALGFGIYSGGMRLDLRRFFRFSGLFILFVAAGLLSGALRSLHEAGLWNALQTPAWDLSQTLPNASVAGTVLSALFGYHDSPTQGEVALWAAFLAVTCRSSCAPRPPPFRKRPDPMTPSAQAPSGRLLPLLLGTGGLLVLGGVALFWLASARNQPQTEGAIPVTVTATACEPMALEVPAGPARFLIRNASDRPVEWEILNGVMVVAERENIAPGFSSVLSERLKPGVYDITCGLLSNPRGKLTVLATAESAAETAAPPLRELIGPLSERKVQLMKAAGKFTRAAQALEQAIAAGDLAAAKTAWTQAAAHWASLGTVAPQAADLQNRIAPQAAWLAAREEDPAFTGLSRIEYGLFARSSVADLAPVAAALSRDATEFQSRVKAFDGTPAGIAADAARYARSLADATAAGTLTPYAADDTVLLGAALDTLDRARAVLDPLLSAADPAQSARVKDRLAAAHAAASAVPQDHKATAAALTAAAEALAGINPTLGLEP</sequence>
<dbReference type="Pfam" id="PF13473">
    <property type="entry name" value="Cupredoxin_1"/>
    <property type="match status" value="1"/>
</dbReference>
<gene>
    <name evidence="12" type="primary">efeU</name>
    <name evidence="12" type="ordered locus">RCAP_rcc03065</name>
</gene>
<comment type="similarity">
    <text evidence="4">Belongs to the oxidase-dependent Fe transporter (OFeT) (TC 9.A.10.1) family.</text>
</comment>
<dbReference type="OrthoDB" id="7260758at2"/>
<evidence type="ECO:0000259" key="10">
    <source>
        <dbReference type="Pfam" id="PF09375"/>
    </source>
</evidence>
<feature type="transmembrane region" description="Helical" evidence="9">
    <location>
        <begin position="290"/>
        <end position="312"/>
    </location>
</feature>
<keyword evidence="5 9" id="KW-0812">Transmembrane</keyword>
<reference evidence="12 13" key="2">
    <citation type="journal article" date="2010" name="J. Bacteriol.">
        <title>Complete genome sequence of the photosynthetic purple nonsulfur bacterium Rhodobacter capsulatus SB 1003.</title>
        <authorList>
            <person name="Strnad H."/>
            <person name="Lapidus A."/>
            <person name="Paces J."/>
            <person name="Ulbrich P."/>
            <person name="Vlcek C."/>
            <person name="Paces V."/>
            <person name="Haselkorn R."/>
        </authorList>
    </citation>
    <scope>NUCLEOTIDE SEQUENCE [LARGE SCALE GENOMIC DNA]</scope>
    <source>
        <strain evidence="13">ATCC BAA-309 / NBRC 16581 / SB1003</strain>
    </source>
</reference>
<feature type="transmembrane region" description="Helical" evidence="9">
    <location>
        <begin position="118"/>
        <end position="144"/>
    </location>
</feature>
<evidence type="ECO:0000256" key="8">
    <source>
        <dbReference type="ARBA" id="ARBA00023136"/>
    </source>
</evidence>
<feature type="transmembrane region" description="Helical" evidence="9">
    <location>
        <begin position="150"/>
        <end position="170"/>
    </location>
</feature>
<name>D5AQK0_RHOCB</name>
<comment type="similarity">
    <text evidence="3">Belongs to the EfeM/EfeO family.</text>
</comment>
<evidence type="ECO:0000313" key="13">
    <source>
        <dbReference type="Proteomes" id="UP000002361"/>
    </source>
</evidence>
<protein>
    <submittedName>
        <fullName evidence="12">Ferrous iron permease EfeU</fullName>
    </submittedName>
</protein>
<dbReference type="CDD" id="cd14656">
    <property type="entry name" value="Imelysin-like_EfeO"/>
    <property type="match status" value="1"/>
</dbReference>
<dbReference type="RefSeq" id="WP_013068762.1">
    <property type="nucleotide sequence ID" value="NC_014034.1"/>
</dbReference>